<evidence type="ECO:0000313" key="2">
    <source>
        <dbReference type="EMBL" id="RKO86271.1"/>
    </source>
</evidence>
<evidence type="ECO:0000313" key="3">
    <source>
        <dbReference type="Proteomes" id="UP000269721"/>
    </source>
</evidence>
<proteinExistence type="predicted"/>
<name>A0A4P9W239_9FUNG</name>
<feature type="region of interest" description="Disordered" evidence="1">
    <location>
        <begin position="1"/>
        <end position="20"/>
    </location>
</feature>
<protein>
    <submittedName>
        <fullName evidence="2">Uncharacterized protein</fullName>
    </submittedName>
</protein>
<sequence>MRERRNGLSPTHPPSPSVPMPKVVCIAVAEKGSPVKILAEEQDLMSFSFFQRGR</sequence>
<evidence type="ECO:0000256" key="1">
    <source>
        <dbReference type="SAM" id="MobiDB-lite"/>
    </source>
</evidence>
<dbReference type="Proteomes" id="UP000269721">
    <property type="component" value="Unassembled WGS sequence"/>
</dbReference>
<reference evidence="3" key="1">
    <citation type="journal article" date="2018" name="Nat. Microbiol.">
        <title>Leveraging single-cell genomics to expand the fungal tree of life.</title>
        <authorList>
            <person name="Ahrendt S.R."/>
            <person name="Quandt C.A."/>
            <person name="Ciobanu D."/>
            <person name="Clum A."/>
            <person name="Salamov A."/>
            <person name="Andreopoulos B."/>
            <person name="Cheng J.F."/>
            <person name="Woyke T."/>
            <person name="Pelin A."/>
            <person name="Henrissat B."/>
            <person name="Reynolds N.K."/>
            <person name="Benny G.L."/>
            <person name="Smith M.E."/>
            <person name="James T.Y."/>
            <person name="Grigoriev I.V."/>
        </authorList>
    </citation>
    <scope>NUCLEOTIDE SEQUENCE [LARGE SCALE GENOMIC DNA]</scope>
</reference>
<dbReference type="EMBL" id="KZ998341">
    <property type="protein sequence ID" value="RKO86271.1"/>
    <property type="molecule type" value="Genomic_DNA"/>
</dbReference>
<keyword evidence="3" id="KW-1185">Reference proteome</keyword>
<organism evidence="2 3">
    <name type="scientific">Blyttiomyces helicus</name>
    <dbReference type="NCBI Taxonomy" id="388810"/>
    <lineage>
        <taxon>Eukaryota</taxon>
        <taxon>Fungi</taxon>
        <taxon>Fungi incertae sedis</taxon>
        <taxon>Chytridiomycota</taxon>
        <taxon>Chytridiomycota incertae sedis</taxon>
        <taxon>Chytridiomycetes</taxon>
        <taxon>Chytridiomycetes incertae sedis</taxon>
        <taxon>Blyttiomyces</taxon>
    </lineage>
</organism>
<accession>A0A4P9W239</accession>
<gene>
    <name evidence="2" type="ORF">BDK51DRAFT_43549</name>
</gene>
<dbReference type="OrthoDB" id="27923at2759"/>
<dbReference type="AlphaFoldDB" id="A0A4P9W239"/>